<sequence length="494" mass="54870">MGRQESLTAMALGRGCYEDEVIETGELSSLSAQRFDDKGHPRNSETRRRERDHVRAANEVMQVTGVVEDSLAAKYKAQLSEQEENREARAALRLMEVGRMVLVGGVWGVLGLRMRVLLYRPYCETGIMNILRREQFVYRIPQILIAGFPMVVAHHIIEWVSLFVKLVIKRHFKKNDALTKRKSQIIDTVCNVFFCYAALHIRLFATLQNLHLIPSSRRFPGLLSFVPFSSSSPLRMPPPPSLTRGSLLSWGTAFFRAISPLLVMIAHGQAKYAISNAISTPILRYLPQPIGDSPFSGLPILTGTESDALSLADERDPQRSDEPTLRALEGLPALETANGDSSDEEEISHATLISFDVEPSEPVERSPGSWSAELRSTNELRPPERGAYRVTGLTLLPPVFATECLREIGAGIMLLPLEAIMVRTIGRAFRHGTGLGTADLWNVGPAIHGVGNLLASLTMQLAVTGLLWMGFTVRTQKRAEKLRRAKREDQEGVE</sequence>
<reference evidence="3 4" key="1">
    <citation type="submission" date="2017-04" db="EMBL/GenBank/DDBJ databases">
        <title>Draft genome sequence of Marssonina coronaria NL1: causal agent of apple blotch.</title>
        <authorList>
            <person name="Cheng Q."/>
        </authorList>
    </citation>
    <scope>NUCLEOTIDE SEQUENCE [LARGE SCALE GENOMIC DNA]</scope>
    <source>
        <strain evidence="3 4">NL1</strain>
    </source>
</reference>
<evidence type="ECO:0000313" key="3">
    <source>
        <dbReference type="EMBL" id="OWP02561.1"/>
    </source>
</evidence>
<feature type="region of interest" description="Disordered" evidence="1">
    <location>
        <begin position="309"/>
        <end position="378"/>
    </location>
</feature>
<feature type="transmembrane region" description="Helical" evidence="2">
    <location>
        <begin position="100"/>
        <end position="120"/>
    </location>
</feature>
<dbReference type="Proteomes" id="UP000242519">
    <property type="component" value="Unassembled WGS sequence"/>
</dbReference>
<dbReference type="EMBL" id="MZNU01000226">
    <property type="protein sequence ID" value="OWP02561.1"/>
    <property type="molecule type" value="Genomic_DNA"/>
</dbReference>
<dbReference type="InParanoid" id="A0A218Z3A0"/>
<gene>
    <name evidence="3" type="ORF">B2J93_4404</name>
</gene>
<evidence type="ECO:0000313" key="4">
    <source>
        <dbReference type="Proteomes" id="UP000242519"/>
    </source>
</evidence>
<feature type="compositionally biased region" description="Basic and acidic residues" evidence="1">
    <location>
        <begin position="312"/>
        <end position="324"/>
    </location>
</feature>
<comment type="caution">
    <text evidence="3">The sequence shown here is derived from an EMBL/GenBank/DDBJ whole genome shotgun (WGS) entry which is preliminary data.</text>
</comment>
<keyword evidence="2" id="KW-0812">Transmembrane</keyword>
<accession>A0A218Z3A0</accession>
<keyword evidence="2" id="KW-1133">Transmembrane helix</keyword>
<dbReference type="OrthoDB" id="5383784at2759"/>
<keyword evidence="2" id="KW-0472">Membrane</keyword>
<feature type="transmembrane region" description="Helical" evidence="2">
    <location>
        <begin position="140"/>
        <end position="164"/>
    </location>
</feature>
<feature type="compositionally biased region" description="Basic and acidic residues" evidence="1">
    <location>
        <begin position="34"/>
        <end position="52"/>
    </location>
</feature>
<proteinExistence type="predicted"/>
<keyword evidence="4" id="KW-1185">Reference proteome</keyword>
<evidence type="ECO:0000256" key="1">
    <source>
        <dbReference type="SAM" id="MobiDB-lite"/>
    </source>
</evidence>
<protein>
    <submittedName>
        <fullName evidence="3">Uncharacterized protein</fullName>
    </submittedName>
</protein>
<evidence type="ECO:0000256" key="2">
    <source>
        <dbReference type="SAM" id="Phobius"/>
    </source>
</evidence>
<organism evidence="3 4">
    <name type="scientific">Diplocarpon coronariae</name>
    <dbReference type="NCBI Taxonomy" id="2795749"/>
    <lineage>
        <taxon>Eukaryota</taxon>
        <taxon>Fungi</taxon>
        <taxon>Dikarya</taxon>
        <taxon>Ascomycota</taxon>
        <taxon>Pezizomycotina</taxon>
        <taxon>Leotiomycetes</taxon>
        <taxon>Helotiales</taxon>
        <taxon>Drepanopezizaceae</taxon>
        <taxon>Diplocarpon</taxon>
    </lineage>
</organism>
<feature type="region of interest" description="Disordered" evidence="1">
    <location>
        <begin position="28"/>
        <end position="52"/>
    </location>
</feature>
<name>A0A218Z3A0_9HELO</name>
<dbReference type="AlphaFoldDB" id="A0A218Z3A0"/>